<dbReference type="GO" id="GO:0003677">
    <property type="term" value="F:DNA binding"/>
    <property type="evidence" value="ECO:0007669"/>
    <property type="project" value="InterPro"/>
</dbReference>
<evidence type="ECO:0000259" key="2">
    <source>
        <dbReference type="Pfam" id="PF01272"/>
    </source>
</evidence>
<dbReference type="GO" id="GO:0006354">
    <property type="term" value="P:DNA-templated transcription elongation"/>
    <property type="evidence" value="ECO:0007669"/>
    <property type="project" value="TreeGrafter"/>
</dbReference>
<gene>
    <name evidence="3" type="ORF">GXP67_19325</name>
</gene>
<dbReference type="GO" id="GO:0003746">
    <property type="term" value="F:translation elongation factor activity"/>
    <property type="evidence" value="ECO:0007669"/>
    <property type="project" value="UniProtKB-KW"/>
</dbReference>
<dbReference type="InterPro" id="IPR023459">
    <property type="entry name" value="Tscrpt_elong_fac_GreA/B_fam"/>
</dbReference>
<dbReference type="GO" id="GO:0032784">
    <property type="term" value="P:regulation of DNA-templated transcription elongation"/>
    <property type="evidence" value="ECO:0007669"/>
    <property type="project" value="InterPro"/>
</dbReference>
<sequence length="180" mass="19280">MSRAFVKEDDSGQAPIIPPRAALPAGVPNYVTPQGLAMLRTELAALETKHTQIETSALEDSERTRQLTILNAQLNALTSRIASAKLIDPGSQPSDQVRFGATVTLRTRNGKQAGTERQFTIVGVDEASVPEGKIAFIAPIARTLTGVTIGQILLLQMGPSQEEVEVIDISYASPEKSTNE</sequence>
<dbReference type="Gene3D" id="3.10.50.30">
    <property type="entry name" value="Transcription elongation factor, GreA/GreB, C-terminal domain"/>
    <property type="match status" value="1"/>
</dbReference>
<dbReference type="Proteomes" id="UP000480178">
    <property type="component" value="Chromosome"/>
</dbReference>
<feature type="compositionally biased region" description="Basic and acidic residues" evidence="1">
    <location>
        <begin position="1"/>
        <end position="10"/>
    </location>
</feature>
<dbReference type="PANTHER" id="PTHR30437:SF6">
    <property type="entry name" value="TRANSCRIPTION ELONGATION FACTOR GREB"/>
    <property type="match status" value="1"/>
</dbReference>
<dbReference type="EMBL" id="CP048222">
    <property type="protein sequence ID" value="QHT68641.1"/>
    <property type="molecule type" value="Genomic_DNA"/>
</dbReference>
<dbReference type="InterPro" id="IPR001437">
    <property type="entry name" value="Tscrpt_elong_fac_GreA/B_C"/>
</dbReference>
<keyword evidence="4" id="KW-1185">Reference proteome</keyword>
<proteinExistence type="predicted"/>
<protein>
    <submittedName>
        <fullName evidence="3">Transcription elongation factor GreAB</fullName>
    </submittedName>
</protein>
<dbReference type="InterPro" id="IPR036953">
    <property type="entry name" value="GreA/GreB_C_sf"/>
</dbReference>
<evidence type="ECO:0000256" key="1">
    <source>
        <dbReference type="SAM" id="MobiDB-lite"/>
    </source>
</evidence>
<dbReference type="GO" id="GO:0070063">
    <property type="term" value="F:RNA polymerase binding"/>
    <property type="evidence" value="ECO:0007669"/>
    <property type="project" value="InterPro"/>
</dbReference>
<organism evidence="3 4">
    <name type="scientific">Rhodocytophaga rosea</name>
    <dbReference type="NCBI Taxonomy" id="2704465"/>
    <lineage>
        <taxon>Bacteria</taxon>
        <taxon>Pseudomonadati</taxon>
        <taxon>Bacteroidota</taxon>
        <taxon>Cytophagia</taxon>
        <taxon>Cytophagales</taxon>
        <taxon>Rhodocytophagaceae</taxon>
        <taxon>Rhodocytophaga</taxon>
    </lineage>
</organism>
<dbReference type="RefSeq" id="WP_162444652.1">
    <property type="nucleotide sequence ID" value="NZ_CP048222.1"/>
</dbReference>
<dbReference type="Pfam" id="PF01272">
    <property type="entry name" value="GreA_GreB"/>
    <property type="match status" value="1"/>
</dbReference>
<accession>A0A6C0GKM9</accession>
<name>A0A6C0GKM9_9BACT</name>
<evidence type="ECO:0000313" key="3">
    <source>
        <dbReference type="EMBL" id="QHT68641.1"/>
    </source>
</evidence>
<dbReference type="AlphaFoldDB" id="A0A6C0GKM9"/>
<dbReference type="KEGG" id="rhoz:GXP67_19325"/>
<keyword evidence="3" id="KW-0251">Elongation factor</keyword>
<keyword evidence="3" id="KW-0648">Protein biosynthesis</keyword>
<reference evidence="3 4" key="1">
    <citation type="submission" date="2020-01" db="EMBL/GenBank/DDBJ databases">
        <authorList>
            <person name="Kim M.K."/>
        </authorList>
    </citation>
    <scope>NUCLEOTIDE SEQUENCE [LARGE SCALE GENOMIC DNA]</scope>
    <source>
        <strain evidence="3 4">172606-1</strain>
    </source>
</reference>
<feature type="domain" description="Transcription elongation factor GreA/GreB C-terminal" evidence="2">
    <location>
        <begin position="92"/>
        <end position="171"/>
    </location>
</feature>
<evidence type="ECO:0000313" key="4">
    <source>
        <dbReference type="Proteomes" id="UP000480178"/>
    </source>
</evidence>
<feature type="region of interest" description="Disordered" evidence="1">
    <location>
        <begin position="1"/>
        <end position="20"/>
    </location>
</feature>
<dbReference type="SUPFAM" id="SSF54534">
    <property type="entry name" value="FKBP-like"/>
    <property type="match status" value="1"/>
</dbReference>
<dbReference type="PANTHER" id="PTHR30437">
    <property type="entry name" value="TRANSCRIPTION ELONGATION FACTOR GREA"/>
    <property type="match status" value="1"/>
</dbReference>